<keyword evidence="5" id="KW-1185">Reference proteome</keyword>
<proteinExistence type="predicted"/>
<dbReference type="SUPFAM" id="SSF82171">
    <property type="entry name" value="DPP6 N-terminal domain-like"/>
    <property type="match status" value="1"/>
</dbReference>
<keyword evidence="1" id="KW-0732">Signal</keyword>
<sequence length="747" mass="85772">MKRLFQTSILTLFFLTVASLTAETNAQEKSRYISFEEALYAGGQLSGSNGPSNVVWINDGDQYSYTQRNSETGASEIRSYNPATEEDRLIFVNSDFQIPGTNETFQYNSFQWTDDSRFIVFQSNFRPIYRRSGISDYYYYEVESGELNVLVKDAMTAELSPDGSKVGFEREGDLFVYDLNEEKETQLTDSGAENFYNGRFGWVYEEEFGLAQAWSWSHDSKYIAYWQTDERDVELFVSTDYAGTYPEYVEIPYPKVGQDNPGIKIGTVHVESGENTWMDLDLKDGYVPRFYWTSKPGNLAIVWMNRPQNHLQLHFFDASSGNGTLIMEEKNEEGWIDVFDFFAGIDHYFFFPEEVEQFFWVSERDGFNHIYRYNYSGELINQVTDGNWEVTNIHAINPSSEFIYYSSTEESPLERHLYSIKFDGSQKEQHTVEPGNHAISMGDNGLFYIDRYSNINTPRQVELWSTAGELLRKLEDNATVSKYVENKVYAPKELFSFITSDGQQLDGSIIKPIDFDPNSSYPLLFNIYGGPGAQGVYNSWESSGWTQWLAQEGYVIVNVNNRGSGGYGHDFEKIVYKNLGHWEAHDFAETANYLIDEYDWIDGERVGIRGHSYGGYMSSFAILTHPNIFKVAIVGAPVTDWRLYDTIYTERYMGLLEDNEEGYAQSAVTTHAAKLQGKIFIAHSSMDENVHMQNTMQLVKALTDQGKDADLRIYPPGAHGVAYNQTSYQLLYRTYTEYLDEHLKNAE</sequence>
<dbReference type="InterPro" id="IPR029058">
    <property type="entry name" value="AB_hydrolase_fold"/>
</dbReference>
<evidence type="ECO:0000259" key="2">
    <source>
        <dbReference type="Pfam" id="PF00326"/>
    </source>
</evidence>
<feature type="domain" description="Dipeptidylpeptidase IV N-terminal" evidence="3">
    <location>
        <begin position="115"/>
        <end position="458"/>
    </location>
</feature>
<evidence type="ECO:0000313" key="5">
    <source>
        <dbReference type="Proteomes" id="UP001597460"/>
    </source>
</evidence>
<dbReference type="Pfam" id="PF00326">
    <property type="entry name" value="Peptidase_S9"/>
    <property type="match status" value="1"/>
</dbReference>
<gene>
    <name evidence="4" type="ORF">ACFSVN_05885</name>
</gene>
<organism evidence="4 5">
    <name type="scientific">Gracilimonas halophila</name>
    <dbReference type="NCBI Taxonomy" id="1834464"/>
    <lineage>
        <taxon>Bacteria</taxon>
        <taxon>Pseudomonadati</taxon>
        <taxon>Balneolota</taxon>
        <taxon>Balneolia</taxon>
        <taxon>Balneolales</taxon>
        <taxon>Balneolaceae</taxon>
        <taxon>Gracilimonas</taxon>
    </lineage>
</organism>
<dbReference type="EMBL" id="JBHULI010000022">
    <property type="protein sequence ID" value="MFD2531968.1"/>
    <property type="molecule type" value="Genomic_DNA"/>
</dbReference>
<dbReference type="InterPro" id="IPR002469">
    <property type="entry name" value="Peptidase_S9B_N"/>
</dbReference>
<dbReference type="Pfam" id="PF00930">
    <property type="entry name" value="DPPIV_N"/>
    <property type="match status" value="1"/>
</dbReference>
<dbReference type="RefSeq" id="WP_390299967.1">
    <property type="nucleotide sequence ID" value="NZ_JBHULI010000022.1"/>
</dbReference>
<evidence type="ECO:0000256" key="1">
    <source>
        <dbReference type="SAM" id="SignalP"/>
    </source>
</evidence>
<dbReference type="PANTHER" id="PTHR11731:SF193">
    <property type="entry name" value="DIPEPTIDYL PEPTIDASE 9"/>
    <property type="match status" value="1"/>
</dbReference>
<feature type="chain" id="PRO_5046637123" evidence="1">
    <location>
        <begin position="23"/>
        <end position="747"/>
    </location>
</feature>
<evidence type="ECO:0000313" key="4">
    <source>
        <dbReference type="EMBL" id="MFD2531968.1"/>
    </source>
</evidence>
<dbReference type="Gene3D" id="3.40.50.1820">
    <property type="entry name" value="alpha/beta hydrolase"/>
    <property type="match status" value="1"/>
</dbReference>
<evidence type="ECO:0000259" key="3">
    <source>
        <dbReference type="Pfam" id="PF00930"/>
    </source>
</evidence>
<dbReference type="InterPro" id="IPR050278">
    <property type="entry name" value="Serine_Prot_S9B/DPPIV"/>
</dbReference>
<feature type="domain" description="Peptidase S9 prolyl oligopeptidase catalytic" evidence="2">
    <location>
        <begin position="544"/>
        <end position="745"/>
    </location>
</feature>
<protein>
    <submittedName>
        <fullName evidence="4">DPP IV N-terminal domain-containing protein</fullName>
    </submittedName>
</protein>
<dbReference type="Proteomes" id="UP001597460">
    <property type="component" value="Unassembled WGS sequence"/>
</dbReference>
<accession>A0ABW5JHP4</accession>
<name>A0ABW5JHP4_9BACT</name>
<dbReference type="SUPFAM" id="SSF53474">
    <property type="entry name" value="alpha/beta-Hydrolases"/>
    <property type="match status" value="1"/>
</dbReference>
<feature type="signal peptide" evidence="1">
    <location>
        <begin position="1"/>
        <end position="22"/>
    </location>
</feature>
<dbReference type="PANTHER" id="PTHR11731">
    <property type="entry name" value="PROTEASE FAMILY S9B,C DIPEPTIDYL-PEPTIDASE IV-RELATED"/>
    <property type="match status" value="1"/>
</dbReference>
<dbReference type="Gene3D" id="2.140.10.30">
    <property type="entry name" value="Dipeptidylpeptidase IV, N-terminal domain"/>
    <property type="match status" value="1"/>
</dbReference>
<dbReference type="InterPro" id="IPR001375">
    <property type="entry name" value="Peptidase_S9_cat"/>
</dbReference>
<reference evidence="5" key="1">
    <citation type="journal article" date="2019" name="Int. J. Syst. Evol. Microbiol.">
        <title>The Global Catalogue of Microorganisms (GCM) 10K type strain sequencing project: providing services to taxonomists for standard genome sequencing and annotation.</title>
        <authorList>
            <consortium name="The Broad Institute Genomics Platform"/>
            <consortium name="The Broad Institute Genome Sequencing Center for Infectious Disease"/>
            <person name="Wu L."/>
            <person name="Ma J."/>
        </authorList>
    </citation>
    <scope>NUCLEOTIDE SEQUENCE [LARGE SCALE GENOMIC DNA]</scope>
    <source>
        <strain evidence="5">KCTC 52042</strain>
    </source>
</reference>
<comment type="caution">
    <text evidence="4">The sequence shown here is derived from an EMBL/GenBank/DDBJ whole genome shotgun (WGS) entry which is preliminary data.</text>
</comment>